<name>A0A2G9G345_9LAMI</name>
<dbReference type="GO" id="GO:0006952">
    <property type="term" value="P:defense response"/>
    <property type="evidence" value="ECO:0007669"/>
    <property type="project" value="InterPro"/>
</dbReference>
<dbReference type="Gene3D" id="3.30.530.20">
    <property type="match status" value="1"/>
</dbReference>
<dbReference type="SMART" id="SM01037">
    <property type="entry name" value="Bet_v_1"/>
    <property type="match status" value="1"/>
</dbReference>
<dbReference type="InterPro" id="IPR023393">
    <property type="entry name" value="START-like_dom_sf"/>
</dbReference>
<evidence type="ECO:0000313" key="4">
    <source>
        <dbReference type="Proteomes" id="UP000231279"/>
    </source>
</evidence>
<dbReference type="SUPFAM" id="SSF55961">
    <property type="entry name" value="Bet v1-like"/>
    <property type="match status" value="1"/>
</dbReference>
<keyword evidence="4" id="KW-1185">Reference proteome</keyword>
<accession>A0A2G9G345</accession>
<dbReference type="EMBL" id="NKXS01007399">
    <property type="protein sequence ID" value="PIM99735.1"/>
    <property type="molecule type" value="Genomic_DNA"/>
</dbReference>
<dbReference type="InterPro" id="IPR000916">
    <property type="entry name" value="Bet_v_I/MLP"/>
</dbReference>
<evidence type="ECO:0000256" key="1">
    <source>
        <dbReference type="ARBA" id="ARBA00038242"/>
    </source>
</evidence>
<organism evidence="3 4">
    <name type="scientific">Handroanthus impetiginosus</name>
    <dbReference type="NCBI Taxonomy" id="429701"/>
    <lineage>
        <taxon>Eukaryota</taxon>
        <taxon>Viridiplantae</taxon>
        <taxon>Streptophyta</taxon>
        <taxon>Embryophyta</taxon>
        <taxon>Tracheophyta</taxon>
        <taxon>Spermatophyta</taxon>
        <taxon>Magnoliopsida</taxon>
        <taxon>eudicotyledons</taxon>
        <taxon>Gunneridae</taxon>
        <taxon>Pentapetalae</taxon>
        <taxon>asterids</taxon>
        <taxon>lamiids</taxon>
        <taxon>Lamiales</taxon>
        <taxon>Bignoniaceae</taxon>
        <taxon>Crescentiina</taxon>
        <taxon>Tabebuia alliance</taxon>
        <taxon>Handroanthus</taxon>
    </lineage>
</organism>
<dbReference type="OrthoDB" id="1567931at2759"/>
<dbReference type="PANTHER" id="PTHR31338">
    <property type="entry name" value="POLYKETIDE CYCLASE/DEHYDRASE AND LIPID TRANSPORT SUPERFAMILY PROTEIN"/>
    <property type="match status" value="1"/>
</dbReference>
<dbReference type="AlphaFoldDB" id="A0A2G9G345"/>
<proteinExistence type="inferred from homology"/>
<comment type="caution">
    <text evidence="3">The sequence shown here is derived from an EMBL/GenBank/DDBJ whole genome shotgun (WGS) entry which is preliminary data.</text>
</comment>
<gene>
    <name evidence="3" type="ORF">CDL12_27766</name>
</gene>
<protein>
    <recommendedName>
        <fullName evidence="2">Bet v I/Major latex protein domain-containing protein</fullName>
    </recommendedName>
</protein>
<comment type="similarity">
    <text evidence="1">Belongs to the MLP family.</text>
</comment>
<evidence type="ECO:0000259" key="2">
    <source>
        <dbReference type="SMART" id="SM01037"/>
    </source>
</evidence>
<dbReference type="InterPro" id="IPR052006">
    <property type="entry name" value="MLP-like"/>
</dbReference>
<dbReference type="Pfam" id="PF00407">
    <property type="entry name" value="Bet_v_1"/>
    <property type="match status" value="1"/>
</dbReference>
<reference evidence="4" key="1">
    <citation type="journal article" date="2018" name="Gigascience">
        <title>Genome assembly of the Pink Ipe (Handroanthus impetiginosus, Bignoniaceae), a highly valued, ecologically keystone Neotropical timber forest tree.</title>
        <authorList>
            <person name="Silva-Junior O.B."/>
            <person name="Grattapaglia D."/>
            <person name="Novaes E."/>
            <person name="Collevatti R.G."/>
        </authorList>
    </citation>
    <scope>NUCLEOTIDE SEQUENCE [LARGE SCALE GENOMIC DNA]</scope>
    <source>
        <strain evidence="4">cv. UFG-1</strain>
    </source>
</reference>
<sequence length="133" mass="14904">MSTMLLSSIVITQLLWHSPPDRFYNFFKSNLADLVKIFPAGFTEFQLIEGTAGTVGNVYQAIDDDARSITFNCLEGDVLQLHSVFNATLDVSDGSARWTFTYERRTILTPPPVLYVAFAIKMSTLVDAYLLIN</sequence>
<evidence type="ECO:0000313" key="3">
    <source>
        <dbReference type="EMBL" id="PIM99735.1"/>
    </source>
</evidence>
<dbReference type="Proteomes" id="UP000231279">
    <property type="component" value="Unassembled WGS sequence"/>
</dbReference>
<feature type="domain" description="Bet v I/Major latex protein" evidence="2">
    <location>
        <begin position="5"/>
        <end position="133"/>
    </location>
</feature>
<dbReference type="PANTHER" id="PTHR31338:SF16">
    <property type="entry name" value="POLYKETIDE CYCLASE_DEHYDRASE AND LIPID TRANSPORT SUPERFAMILY PROTEIN"/>
    <property type="match status" value="1"/>
</dbReference>